<proteinExistence type="predicted"/>
<evidence type="ECO:0000313" key="1">
    <source>
        <dbReference type="EMBL" id="KAK4782768.1"/>
    </source>
</evidence>
<name>A0AAN7LGU5_TRANT</name>
<reference evidence="1 2" key="1">
    <citation type="journal article" date="2023" name="Hortic Res">
        <title>Pangenome of water caltrop reveals structural variations and asymmetric subgenome divergence after allopolyploidization.</title>
        <authorList>
            <person name="Zhang X."/>
            <person name="Chen Y."/>
            <person name="Wang L."/>
            <person name="Yuan Y."/>
            <person name="Fang M."/>
            <person name="Shi L."/>
            <person name="Lu R."/>
            <person name="Comes H.P."/>
            <person name="Ma Y."/>
            <person name="Chen Y."/>
            <person name="Huang G."/>
            <person name="Zhou Y."/>
            <person name="Zheng Z."/>
            <person name="Qiu Y."/>
        </authorList>
    </citation>
    <scope>NUCLEOTIDE SEQUENCE [LARGE SCALE GENOMIC DNA]</scope>
    <source>
        <strain evidence="1">F231</strain>
    </source>
</reference>
<evidence type="ECO:0000313" key="2">
    <source>
        <dbReference type="Proteomes" id="UP001346149"/>
    </source>
</evidence>
<comment type="caution">
    <text evidence="1">The sequence shown here is derived from an EMBL/GenBank/DDBJ whole genome shotgun (WGS) entry which is preliminary data.</text>
</comment>
<dbReference type="AlphaFoldDB" id="A0AAN7LGU5"/>
<gene>
    <name evidence="1" type="ORF">SAY86_007142</name>
</gene>
<organism evidence="1 2">
    <name type="scientific">Trapa natans</name>
    <name type="common">Water chestnut</name>
    <dbReference type="NCBI Taxonomy" id="22666"/>
    <lineage>
        <taxon>Eukaryota</taxon>
        <taxon>Viridiplantae</taxon>
        <taxon>Streptophyta</taxon>
        <taxon>Embryophyta</taxon>
        <taxon>Tracheophyta</taxon>
        <taxon>Spermatophyta</taxon>
        <taxon>Magnoliopsida</taxon>
        <taxon>eudicotyledons</taxon>
        <taxon>Gunneridae</taxon>
        <taxon>Pentapetalae</taxon>
        <taxon>rosids</taxon>
        <taxon>malvids</taxon>
        <taxon>Myrtales</taxon>
        <taxon>Lythraceae</taxon>
        <taxon>Trapa</taxon>
    </lineage>
</organism>
<keyword evidence="2" id="KW-1185">Reference proteome</keyword>
<dbReference type="EMBL" id="JAXQNO010000015">
    <property type="protein sequence ID" value="KAK4782768.1"/>
    <property type="molecule type" value="Genomic_DNA"/>
</dbReference>
<dbReference type="Proteomes" id="UP001346149">
    <property type="component" value="Unassembled WGS sequence"/>
</dbReference>
<accession>A0AAN7LGU5</accession>
<sequence length="60" mass="7154">MQSLTQFAKEKANLEKVVIHSGNIDPEHQIYMGFHRVWEWHGHIMLFDEEDRYILGEIEG</sequence>
<protein>
    <submittedName>
        <fullName evidence="1">Uncharacterized protein</fullName>
    </submittedName>
</protein>